<organism evidence="5 6">
    <name type="scientific">Triparma verrucosa</name>
    <dbReference type="NCBI Taxonomy" id="1606542"/>
    <lineage>
        <taxon>Eukaryota</taxon>
        <taxon>Sar</taxon>
        <taxon>Stramenopiles</taxon>
        <taxon>Ochrophyta</taxon>
        <taxon>Bolidophyceae</taxon>
        <taxon>Parmales</taxon>
        <taxon>Triparmaceae</taxon>
        <taxon>Triparma</taxon>
    </lineage>
</organism>
<evidence type="ECO:0000256" key="1">
    <source>
        <dbReference type="ARBA" id="ARBA00022837"/>
    </source>
</evidence>
<evidence type="ECO:0000256" key="3">
    <source>
        <dbReference type="SAM" id="SignalP"/>
    </source>
</evidence>
<reference evidence="6" key="1">
    <citation type="journal article" date="2023" name="Commun. Biol.">
        <title>Genome analysis of Parmales, the sister group of diatoms, reveals the evolutionary specialization of diatoms from phago-mixotrophs to photoautotrophs.</title>
        <authorList>
            <person name="Ban H."/>
            <person name="Sato S."/>
            <person name="Yoshikawa S."/>
            <person name="Yamada K."/>
            <person name="Nakamura Y."/>
            <person name="Ichinomiya M."/>
            <person name="Sato N."/>
            <person name="Blanc-Mathieu R."/>
            <person name="Endo H."/>
            <person name="Kuwata A."/>
            <person name="Ogata H."/>
        </authorList>
    </citation>
    <scope>NUCLEOTIDE SEQUENCE [LARGE SCALE GENOMIC DNA]</scope>
    <source>
        <strain evidence="6">NIES 3699</strain>
    </source>
</reference>
<dbReference type="PROSITE" id="PS50222">
    <property type="entry name" value="EF_HAND_2"/>
    <property type="match status" value="1"/>
</dbReference>
<feature type="region of interest" description="Disordered" evidence="2">
    <location>
        <begin position="210"/>
        <end position="229"/>
    </location>
</feature>
<feature type="compositionally biased region" description="Polar residues" evidence="2">
    <location>
        <begin position="337"/>
        <end position="347"/>
    </location>
</feature>
<dbReference type="AlphaFoldDB" id="A0A9W7BYK5"/>
<dbReference type="InterPro" id="IPR002048">
    <property type="entry name" value="EF_hand_dom"/>
</dbReference>
<feature type="compositionally biased region" description="Low complexity" evidence="2">
    <location>
        <begin position="40"/>
        <end position="51"/>
    </location>
</feature>
<evidence type="ECO:0000259" key="4">
    <source>
        <dbReference type="PROSITE" id="PS50222"/>
    </source>
</evidence>
<keyword evidence="3" id="KW-0732">Signal</keyword>
<dbReference type="PROSITE" id="PS00018">
    <property type="entry name" value="EF_HAND_1"/>
    <property type="match status" value="1"/>
</dbReference>
<dbReference type="GO" id="GO:0005509">
    <property type="term" value="F:calcium ion binding"/>
    <property type="evidence" value="ECO:0007669"/>
    <property type="project" value="InterPro"/>
</dbReference>
<protein>
    <recommendedName>
        <fullName evidence="4">EF-hand domain-containing protein</fullName>
    </recommendedName>
</protein>
<keyword evidence="1" id="KW-0106">Calcium</keyword>
<comment type="caution">
    <text evidence="5">The sequence shown here is derived from an EMBL/GenBank/DDBJ whole genome shotgun (WGS) entry which is preliminary data.</text>
</comment>
<proteinExistence type="predicted"/>
<feature type="region of interest" description="Disordered" evidence="2">
    <location>
        <begin position="24"/>
        <end position="61"/>
    </location>
</feature>
<accession>A0A9W7BYK5</accession>
<evidence type="ECO:0000256" key="2">
    <source>
        <dbReference type="SAM" id="MobiDB-lite"/>
    </source>
</evidence>
<feature type="chain" id="PRO_5040748958" description="EF-hand domain-containing protein" evidence="3">
    <location>
        <begin position="21"/>
        <end position="347"/>
    </location>
</feature>
<feature type="compositionally biased region" description="Basic and acidic residues" evidence="2">
    <location>
        <begin position="301"/>
        <end position="326"/>
    </location>
</feature>
<dbReference type="InterPro" id="IPR018247">
    <property type="entry name" value="EF_Hand_1_Ca_BS"/>
</dbReference>
<evidence type="ECO:0000313" key="5">
    <source>
        <dbReference type="EMBL" id="GMH94765.1"/>
    </source>
</evidence>
<dbReference type="EMBL" id="BRXX01000159">
    <property type="protein sequence ID" value="GMH94765.1"/>
    <property type="molecule type" value="Genomic_DNA"/>
</dbReference>
<feature type="domain" description="EF-hand" evidence="4">
    <location>
        <begin position="229"/>
        <end position="264"/>
    </location>
</feature>
<dbReference type="Pfam" id="PF13202">
    <property type="entry name" value="EF-hand_5"/>
    <property type="match status" value="1"/>
</dbReference>
<dbReference type="InterPro" id="IPR011992">
    <property type="entry name" value="EF-hand-dom_pair"/>
</dbReference>
<name>A0A9W7BYK5_9STRA</name>
<gene>
    <name evidence="5" type="ORF">TrVE_jg11074</name>
</gene>
<keyword evidence="6" id="KW-1185">Reference proteome</keyword>
<dbReference type="Gene3D" id="1.10.238.10">
    <property type="entry name" value="EF-hand"/>
    <property type="match status" value="1"/>
</dbReference>
<sequence length="347" mass="38707">MISALITILLLLHLPCQTTSDPSVPDPFDHLSQNHHHAKTASSSAATPSSDPSDDPSDDRSLLDIFSSKAKSYLTSSSVIPETHAECDWSWRNGRCEPSCECELNYEFGDFHLGRSCRLRSAPLSPTSPSCSLLPSSVYFRMVSQILSTSSQVKTTTQSKLNLLKPHINERICESVSGRKVDFEGYLPGVVKSRIKRRPEIQIPEFGFCDDIEADSDDDDPDDDDDFDDDADYDVETFKAIDLDNDGVLSLEELKRVLHTSASNSNSNSFDDATKSKITEMMELIKTGKAQTVTWKDFVTPKESTEPNHKRGFDIWESNENERKTDAMPMPLDDILNDNSGAEQNDI</sequence>
<evidence type="ECO:0000313" key="6">
    <source>
        <dbReference type="Proteomes" id="UP001165160"/>
    </source>
</evidence>
<feature type="signal peptide" evidence="3">
    <location>
        <begin position="1"/>
        <end position="20"/>
    </location>
</feature>
<feature type="region of interest" description="Disordered" evidence="2">
    <location>
        <begin position="301"/>
        <end position="347"/>
    </location>
</feature>
<dbReference type="Proteomes" id="UP001165160">
    <property type="component" value="Unassembled WGS sequence"/>
</dbReference>
<dbReference type="SUPFAM" id="SSF47473">
    <property type="entry name" value="EF-hand"/>
    <property type="match status" value="1"/>
</dbReference>